<reference evidence="2 3" key="1">
    <citation type="journal article" date="2024" name="IMA Fungus">
        <title>IMA Genome - F19 : A genome assembly and annotation guide to empower mycologists, including annotated draft genome sequences of Ceratocystis pirilliformis, Diaporthe australafricana, Fusarium ophioides, Paecilomyces lecythidis, and Sporothrix stenoceras.</title>
        <authorList>
            <person name="Aylward J."/>
            <person name="Wilson A.M."/>
            <person name="Visagie C.M."/>
            <person name="Spraker J."/>
            <person name="Barnes I."/>
            <person name="Buitendag C."/>
            <person name="Ceriani C."/>
            <person name="Del Mar Angel L."/>
            <person name="du Plessis D."/>
            <person name="Fuchs T."/>
            <person name="Gasser K."/>
            <person name="Kramer D."/>
            <person name="Li W."/>
            <person name="Munsamy K."/>
            <person name="Piso A."/>
            <person name="Price J.L."/>
            <person name="Sonnekus B."/>
            <person name="Thomas C."/>
            <person name="van der Nest A."/>
            <person name="van Dijk A."/>
            <person name="van Heerden A."/>
            <person name="van Vuuren N."/>
            <person name="Yilmaz N."/>
            <person name="Duong T.A."/>
            <person name="van der Merwe N.A."/>
            <person name="Wingfield M.J."/>
            <person name="Wingfield B.D."/>
        </authorList>
    </citation>
    <scope>NUCLEOTIDE SEQUENCE [LARGE SCALE GENOMIC DNA]</scope>
    <source>
        <strain evidence="2 3">CMW 18167</strain>
    </source>
</reference>
<keyword evidence="3" id="KW-1185">Reference proteome</keyword>
<evidence type="ECO:0000313" key="2">
    <source>
        <dbReference type="EMBL" id="KAL1870634.1"/>
    </source>
</evidence>
<organism evidence="2 3">
    <name type="scientific">Paecilomyces lecythidis</name>
    <dbReference type="NCBI Taxonomy" id="3004212"/>
    <lineage>
        <taxon>Eukaryota</taxon>
        <taxon>Fungi</taxon>
        <taxon>Dikarya</taxon>
        <taxon>Ascomycota</taxon>
        <taxon>Pezizomycotina</taxon>
        <taxon>Eurotiomycetes</taxon>
        <taxon>Eurotiomycetidae</taxon>
        <taxon>Eurotiales</taxon>
        <taxon>Thermoascaceae</taxon>
        <taxon>Paecilomyces</taxon>
    </lineage>
</organism>
<proteinExistence type="predicted"/>
<comment type="caution">
    <text evidence="2">The sequence shown here is derived from an EMBL/GenBank/DDBJ whole genome shotgun (WGS) entry which is preliminary data.</text>
</comment>
<feature type="compositionally biased region" description="Basic and acidic residues" evidence="1">
    <location>
        <begin position="70"/>
        <end position="79"/>
    </location>
</feature>
<sequence length="93" mass="9451">MPRGAEYDNGIPQSDNAIEQGQDAAHGTGSGNETISRAQKTAPFPDADFEDGEHSGGGSRGVPPSGSGKGGHEPKHLGEQKGLGAHKADGPDY</sequence>
<dbReference type="Proteomes" id="UP001583193">
    <property type="component" value="Unassembled WGS sequence"/>
</dbReference>
<feature type="region of interest" description="Disordered" evidence="1">
    <location>
        <begin position="1"/>
        <end position="93"/>
    </location>
</feature>
<protein>
    <submittedName>
        <fullName evidence="2">Uncharacterized protein</fullName>
    </submittedName>
</protein>
<evidence type="ECO:0000313" key="3">
    <source>
        <dbReference type="Proteomes" id="UP001583193"/>
    </source>
</evidence>
<dbReference type="EMBL" id="JAVDPF010000030">
    <property type="protein sequence ID" value="KAL1870634.1"/>
    <property type="molecule type" value="Genomic_DNA"/>
</dbReference>
<gene>
    <name evidence="2" type="ORF">Plec18167_007398</name>
</gene>
<name>A0ABR3X4V5_9EURO</name>
<accession>A0ABR3X4V5</accession>
<evidence type="ECO:0000256" key="1">
    <source>
        <dbReference type="SAM" id="MobiDB-lite"/>
    </source>
</evidence>